<protein>
    <recommendedName>
        <fullName evidence="10">Ion-translocating oxidoreductase complex subunit D</fullName>
        <ecNumber evidence="10">7.-.-.-</ecNumber>
    </recommendedName>
    <alternativeName>
        <fullName evidence="10">Rnf electron transport complex subunit D</fullName>
    </alternativeName>
</protein>
<feature type="transmembrane region" description="Helical" evidence="10">
    <location>
        <begin position="76"/>
        <end position="93"/>
    </location>
</feature>
<dbReference type="EC" id="7.-.-.-" evidence="10"/>
<keyword evidence="1 10" id="KW-0813">Transport</keyword>
<dbReference type="EMBL" id="JAKKSL010000004">
    <property type="protein sequence ID" value="MCI2285309.1"/>
    <property type="molecule type" value="Genomic_DNA"/>
</dbReference>
<keyword evidence="2 10" id="KW-0597">Phosphoprotein</keyword>
<feature type="transmembrane region" description="Helical" evidence="10">
    <location>
        <begin position="99"/>
        <end position="117"/>
    </location>
</feature>
<reference evidence="11" key="1">
    <citation type="submission" date="2022-01" db="EMBL/GenBank/DDBJ databases">
        <title>Colwellia maritima, isolated from seawater.</title>
        <authorList>
            <person name="Kristyanto S."/>
            <person name="Jung J."/>
            <person name="Jeon C.O."/>
        </authorList>
    </citation>
    <scope>NUCLEOTIDE SEQUENCE</scope>
    <source>
        <strain evidence="11">MSW7</strain>
    </source>
</reference>
<dbReference type="NCBIfam" id="NF002011">
    <property type="entry name" value="PRK00816.1"/>
    <property type="match status" value="1"/>
</dbReference>
<organism evidence="11 12">
    <name type="scientific">Colwellia maritima</name>
    <dbReference type="NCBI Taxonomy" id="2912588"/>
    <lineage>
        <taxon>Bacteria</taxon>
        <taxon>Pseudomonadati</taxon>
        <taxon>Pseudomonadota</taxon>
        <taxon>Gammaproteobacteria</taxon>
        <taxon>Alteromonadales</taxon>
        <taxon>Colwelliaceae</taxon>
        <taxon>Colwellia</taxon>
    </lineage>
</organism>
<comment type="caution">
    <text evidence="11">The sequence shown here is derived from an EMBL/GenBank/DDBJ whole genome shotgun (WGS) entry which is preliminary data.</text>
</comment>
<keyword evidence="10" id="KW-0997">Cell inner membrane</keyword>
<comment type="subcellular location">
    <subcellularLocation>
        <location evidence="10">Cell inner membrane</location>
        <topology evidence="10">Multi-pass membrane protein</topology>
    </subcellularLocation>
</comment>
<evidence type="ECO:0000313" key="12">
    <source>
        <dbReference type="Proteomes" id="UP001139646"/>
    </source>
</evidence>
<feature type="transmembrane region" description="Helical" evidence="10">
    <location>
        <begin position="308"/>
        <end position="327"/>
    </location>
</feature>
<comment type="subunit">
    <text evidence="10">The complex is composed of six subunits: RnfA, RnfB, RnfC, RnfD, RnfE and RnfG.</text>
</comment>
<evidence type="ECO:0000256" key="4">
    <source>
        <dbReference type="ARBA" id="ARBA00022643"/>
    </source>
</evidence>
<keyword evidence="3 10" id="KW-0285">Flavoprotein</keyword>
<evidence type="ECO:0000256" key="10">
    <source>
        <dbReference type="HAMAP-Rule" id="MF_00462"/>
    </source>
</evidence>
<evidence type="ECO:0000256" key="2">
    <source>
        <dbReference type="ARBA" id="ARBA00022553"/>
    </source>
</evidence>
<comment type="cofactor">
    <cofactor evidence="10">
        <name>FMN</name>
        <dbReference type="ChEBI" id="CHEBI:58210"/>
    </cofactor>
</comment>
<proteinExistence type="inferred from homology"/>
<keyword evidence="4 10" id="KW-0288">FMN</keyword>
<dbReference type="NCBIfam" id="TIGR01946">
    <property type="entry name" value="rnfD"/>
    <property type="match status" value="1"/>
</dbReference>
<keyword evidence="8 10" id="KW-1133">Transmembrane helix</keyword>
<feature type="transmembrane region" description="Helical" evidence="10">
    <location>
        <begin position="278"/>
        <end position="296"/>
    </location>
</feature>
<feature type="transmembrane region" description="Helical" evidence="10">
    <location>
        <begin position="255"/>
        <end position="272"/>
    </location>
</feature>
<evidence type="ECO:0000313" key="11">
    <source>
        <dbReference type="EMBL" id="MCI2285309.1"/>
    </source>
</evidence>
<feature type="transmembrane region" description="Helical" evidence="10">
    <location>
        <begin position="124"/>
        <end position="143"/>
    </location>
</feature>
<feature type="transmembrane region" description="Helical" evidence="10">
    <location>
        <begin position="44"/>
        <end position="64"/>
    </location>
</feature>
<evidence type="ECO:0000256" key="5">
    <source>
        <dbReference type="ARBA" id="ARBA00022692"/>
    </source>
</evidence>
<dbReference type="PANTHER" id="PTHR30578:SF0">
    <property type="entry name" value="ION-TRANSLOCATING OXIDOREDUCTASE COMPLEX SUBUNIT D"/>
    <property type="match status" value="1"/>
</dbReference>
<evidence type="ECO:0000256" key="1">
    <source>
        <dbReference type="ARBA" id="ARBA00022448"/>
    </source>
</evidence>
<dbReference type="InterPro" id="IPR011303">
    <property type="entry name" value="RnfD_bac"/>
</dbReference>
<evidence type="ECO:0000256" key="9">
    <source>
        <dbReference type="ARBA" id="ARBA00023136"/>
    </source>
</evidence>
<dbReference type="InterPro" id="IPR004338">
    <property type="entry name" value="NqrB/RnfD"/>
</dbReference>
<keyword evidence="10" id="KW-1003">Cell membrane</keyword>
<keyword evidence="5 10" id="KW-0812">Transmembrane</keyword>
<dbReference type="HAMAP" id="MF_00462">
    <property type="entry name" value="RsxD_RnfD"/>
    <property type="match status" value="1"/>
</dbReference>
<dbReference type="PANTHER" id="PTHR30578">
    <property type="entry name" value="ELECTRON TRANSPORT COMPLEX PROTEIN RNFD"/>
    <property type="match status" value="1"/>
</dbReference>
<feature type="modified residue" description="FMN phosphoryl threonine" evidence="10">
    <location>
        <position position="191"/>
    </location>
</feature>
<dbReference type="Pfam" id="PF03116">
    <property type="entry name" value="NQR2_RnfD_RnfE"/>
    <property type="match status" value="1"/>
</dbReference>
<keyword evidence="9 10" id="KW-0472">Membrane</keyword>
<keyword evidence="6 10" id="KW-1278">Translocase</keyword>
<evidence type="ECO:0000256" key="6">
    <source>
        <dbReference type="ARBA" id="ARBA00022967"/>
    </source>
</evidence>
<dbReference type="Proteomes" id="UP001139646">
    <property type="component" value="Unassembled WGS sequence"/>
</dbReference>
<comment type="similarity">
    <text evidence="10">Belongs to the NqrB/RnfD family.</text>
</comment>
<sequence length="384" mass="41924">MAFWIASSPHNHNQAETSALMRIVIYALLPGILAQWYFFGWGNIIHITLAVATALVCEFIALSLRNKKVNKGISKQLFDGSAILTAVLLGICLPAIAPWWISVIGAAFAILVVKQLYGGLGHNLFNPTMAAYVMLLISFPVQMTSWQPTLALMSIELDFSNTLNTIFTGFTNDGYSIEQLRTNIDGFTMATPLDTLKTTIGLGYTTFETMKNELFSNNLSESLGFAFGWEWVNIAFFAGGLVLIAKKAIAWQTPFSFLLSLFICSFIAYSVSPDTSGSTFFHWLTGGCMLGAFFILTDPVSGATSVKGRLVIGALAGLLVYLIRTYGGYPDGVAFAVLLCNMAAPLVDQYTRPRTYGHSLNTENLSVLNDKNSKSKTDEQGEVK</sequence>
<gene>
    <name evidence="11" type="primary">rsxD</name>
    <name evidence="10" type="synonym">rnfD</name>
    <name evidence="11" type="ORF">L3081_20395</name>
</gene>
<feature type="transmembrane region" description="Helical" evidence="10">
    <location>
        <begin position="20"/>
        <end position="38"/>
    </location>
</feature>
<dbReference type="RefSeq" id="WP_242288140.1">
    <property type="nucleotide sequence ID" value="NZ_JAKKSL010000004.1"/>
</dbReference>
<keyword evidence="12" id="KW-1185">Reference proteome</keyword>
<feature type="transmembrane region" description="Helical" evidence="10">
    <location>
        <begin position="223"/>
        <end position="243"/>
    </location>
</feature>
<evidence type="ECO:0000256" key="8">
    <source>
        <dbReference type="ARBA" id="ARBA00022989"/>
    </source>
</evidence>
<name>A0ABS9X539_9GAMM</name>
<evidence type="ECO:0000256" key="3">
    <source>
        <dbReference type="ARBA" id="ARBA00022630"/>
    </source>
</evidence>
<comment type="function">
    <text evidence="10">Part of a membrane-bound complex that couples electron transfer with translocation of ions across the membrane.</text>
</comment>
<evidence type="ECO:0000256" key="7">
    <source>
        <dbReference type="ARBA" id="ARBA00022982"/>
    </source>
</evidence>
<keyword evidence="7 10" id="KW-0249">Electron transport</keyword>
<accession>A0ABS9X539</accession>